<feature type="compositionally biased region" description="Basic and acidic residues" evidence="1">
    <location>
        <begin position="49"/>
        <end position="62"/>
    </location>
</feature>
<gene>
    <name evidence="2" type="ORF">U0C82_06950</name>
</gene>
<keyword evidence="3" id="KW-1185">Reference proteome</keyword>
<accession>A0ABU5I0Y7</accession>
<feature type="compositionally biased region" description="Low complexity" evidence="1">
    <location>
        <begin position="36"/>
        <end position="48"/>
    </location>
</feature>
<feature type="compositionally biased region" description="Basic and acidic residues" evidence="1">
    <location>
        <begin position="143"/>
        <end position="157"/>
    </location>
</feature>
<feature type="region of interest" description="Disordered" evidence="1">
    <location>
        <begin position="1"/>
        <end position="178"/>
    </location>
</feature>
<evidence type="ECO:0000313" key="3">
    <source>
        <dbReference type="Proteomes" id="UP001294412"/>
    </source>
</evidence>
<comment type="caution">
    <text evidence="2">The sequence shown here is derived from an EMBL/GenBank/DDBJ whole genome shotgun (WGS) entry which is preliminary data.</text>
</comment>
<dbReference type="Proteomes" id="UP001294412">
    <property type="component" value="Unassembled WGS sequence"/>
</dbReference>
<reference evidence="2 3" key="1">
    <citation type="submission" date="2023-12" db="EMBL/GenBank/DDBJ databases">
        <title>Description of Novel Strain Fulvimarina sp. 2208YS6-2-32 isolated from Uroteuthis (Photololigo) edulis.</title>
        <authorList>
            <person name="Park J.-S."/>
        </authorList>
    </citation>
    <scope>NUCLEOTIDE SEQUENCE [LARGE SCALE GENOMIC DNA]</scope>
    <source>
        <strain evidence="2 3">2208YS6-2-32</strain>
    </source>
</reference>
<evidence type="ECO:0000313" key="2">
    <source>
        <dbReference type="EMBL" id="MDY8108881.1"/>
    </source>
</evidence>
<dbReference type="RefSeq" id="WP_322186348.1">
    <property type="nucleotide sequence ID" value="NZ_JAXLPB010000002.1"/>
</dbReference>
<feature type="compositionally biased region" description="Low complexity" evidence="1">
    <location>
        <begin position="76"/>
        <end position="89"/>
    </location>
</feature>
<proteinExistence type="predicted"/>
<sequence length="216" mass="23586">MARNQKPFTVAVRKSRRQTSERATPFDLSLLETRPEAVAPAAAASTSERLPETPKADIDRSRRILPVVRADGDGETGAAETGAVDAAATFEGGPDAPGEARRRYRRRSPVRRIDPAEYQMSEPDASSRQPDRDEADIAATPDRAAEAGEAVGDRAEAAEASETVETDETAETAVAPDRMSYRMRRRWMTGNVPVGERWSVRRRAGKRVLAVRDAGL</sequence>
<organism evidence="2 3">
    <name type="scientific">Fulvimarina uroteuthidis</name>
    <dbReference type="NCBI Taxonomy" id="3098149"/>
    <lineage>
        <taxon>Bacteria</taxon>
        <taxon>Pseudomonadati</taxon>
        <taxon>Pseudomonadota</taxon>
        <taxon>Alphaproteobacteria</taxon>
        <taxon>Hyphomicrobiales</taxon>
        <taxon>Aurantimonadaceae</taxon>
        <taxon>Fulvimarina</taxon>
    </lineage>
</organism>
<evidence type="ECO:0000256" key="1">
    <source>
        <dbReference type="SAM" id="MobiDB-lite"/>
    </source>
</evidence>
<name>A0ABU5I0Y7_9HYPH</name>
<dbReference type="EMBL" id="JAXLPB010000002">
    <property type="protein sequence ID" value="MDY8108881.1"/>
    <property type="molecule type" value="Genomic_DNA"/>
</dbReference>
<protein>
    <submittedName>
        <fullName evidence="2">Uncharacterized protein</fullName>
    </submittedName>
</protein>